<dbReference type="Pfam" id="PF00733">
    <property type="entry name" value="Asn_synthase"/>
    <property type="match status" value="1"/>
</dbReference>
<dbReference type="GO" id="GO:0005524">
    <property type="term" value="F:ATP binding"/>
    <property type="evidence" value="ECO:0007669"/>
    <property type="project" value="UniProtKB-KW"/>
</dbReference>
<dbReference type="Gene3D" id="3.60.20.10">
    <property type="entry name" value="Glutamine Phosphoribosylpyrophosphate, subunit 1, domain 1"/>
    <property type="match status" value="1"/>
</dbReference>
<gene>
    <name evidence="3" type="ORF">C447_05022</name>
</gene>
<dbReference type="InterPro" id="IPR051786">
    <property type="entry name" value="ASN_synthetase/amidase"/>
</dbReference>
<reference evidence="3 4" key="1">
    <citation type="journal article" date="2014" name="PLoS Genet.">
        <title>Phylogenetically driven sequencing of extremely halophilic archaea reveals strategies for static and dynamic osmo-response.</title>
        <authorList>
            <person name="Becker E.A."/>
            <person name="Seitzer P.M."/>
            <person name="Tritt A."/>
            <person name="Larsen D."/>
            <person name="Krusor M."/>
            <person name="Yao A.I."/>
            <person name="Wu D."/>
            <person name="Madern D."/>
            <person name="Eisen J.A."/>
            <person name="Darling A.E."/>
            <person name="Facciotti M.T."/>
        </authorList>
    </citation>
    <scope>NUCLEOTIDE SEQUENCE [LARGE SCALE GENOMIC DNA]</scope>
    <source>
        <strain evidence="3 4">100A6</strain>
    </source>
</reference>
<dbReference type="SUPFAM" id="SSF56235">
    <property type="entry name" value="N-terminal nucleophile aminohydrolases (Ntn hydrolases)"/>
    <property type="match status" value="1"/>
</dbReference>
<proteinExistence type="predicted"/>
<dbReference type="OrthoDB" id="8692at2157"/>
<dbReference type="InterPro" id="IPR014729">
    <property type="entry name" value="Rossmann-like_a/b/a_fold"/>
</dbReference>
<dbReference type="AlphaFoldDB" id="M0M2W6"/>
<sequence length="582" mass="64697">MAALEDAASSLHDEPWYERETFETDDYALGLVHHGDRDPSGRLTYDDGDRAAVVNGAITNRDRLGLSTDELFESLFDDPAALLARLDGPFVVAAIDQTTDRLIVATDRLGTRPCYYLDDGTAFASGLAPLITRLDDPTVDERAVSDMLLMGYVWGEKTLVEGVTRLPPATVLEYRAGEVSTDRYWSPSFDALPDDGYLTRLADRYRTVIDDTAGTIDDDAGLWLSGGLDSRTMAGELARHAGRAFDDLEAYTYDANPSGGGNPALARRVADHLDIGIDQVELTPELFLERLGEAVDLTDGMLRWSSFLNLLSVYALPDDHAGVLMEGAGQGELMGHHLRRRHFTGTDSPVESMYWSEAMVDHGTVSDLLAADVDPLQSFVDTAERSDARTKKGTILEAHLDNYYARMTLASNEIPRSRAGTRVPFAHREFLEYVARLPLKYRIGTVPFTNGTIPFGVTPAKLTLTRDLNPDLATIRYERTGVAPKYPYPLHVAGFLTTTAAARLLKRTTYGGRSTTDEWYRNDPRVREFFDDLLERACERSVFDAETIRRLRREHLAGDADHMVTSIAAITTLELWMERNLD</sequence>
<dbReference type="Proteomes" id="UP000011566">
    <property type="component" value="Unassembled WGS sequence"/>
</dbReference>
<protein>
    <submittedName>
        <fullName evidence="3">Asparagine synthase</fullName>
    </submittedName>
</protein>
<keyword evidence="4" id="KW-1185">Reference proteome</keyword>
<dbReference type="InterPro" id="IPR001962">
    <property type="entry name" value="Asn_synthase"/>
</dbReference>
<evidence type="ECO:0000313" key="3">
    <source>
        <dbReference type="EMBL" id="EMA40157.1"/>
    </source>
</evidence>
<dbReference type="InterPro" id="IPR029055">
    <property type="entry name" value="Ntn_hydrolases_N"/>
</dbReference>
<dbReference type="PATRIC" id="fig|1132509.6.peg.1158"/>
<dbReference type="EMBL" id="AOMB01000013">
    <property type="protein sequence ID" value="EMA40157.1"/>
    <property type="molecule type" value="Genomic_DNA"/>
</dbReference>
<dbReference type="Gene3D" id="3.40.50.620">
    <property type="entry name" value="HUPs"/>
    <property type="match status" value="1"/>
</dbReference>
<dbReference type="RefSeq" id="WP_007691514.1">
    <property type="nucleotide sequence ID" value="NZ_AJRK01000056.1"/>
</dbReference>
<dbReference type="Pfam" id="PF13537">
    <property type="entry name" value="GATase_7"/>
    <property type="match status" value="1"/>
</dbReference>
<feature type="domain" description="Glutamine amidotransferase type-2" evidence="2">
    <location>
        <begin position="79"/>
        <end position="130"/>
    </location>
</feature>
<comment type="caution">
    <text evidence="3">The sequence shown here is derived from an EMBL/GenBank/DDBJ whole genome shotgun (WGS) entry which is preliminary data.</text>
</comment>
<dbReference type="InterPro" id="IPR017932">
    <property type="entry name" value="GATase_2_dom"/>
</dbReference>
<dbReference type="eggNOG" id="arCOG00121">
    <property type="taxonomic scope" value="Archaea"/>
</dbReference>
<dbReference type="SUPFAM" id="SSF52402">
    <property type="entry name" value="Adenine nucleotide alpha hydrolases-like"/>
    <property type="match status" value="1"/>
</dbReference>
<evidence type="ECO:0000313" key="4">
    <source>
        <dbReference type="Proteomes" id="UP000011566"/>
    </source>
</evidence>
<dbReference type="GO" id="GO:0004066">
    <property type="term" value="F:asparagine synthase (glutamine-hydrolyzing) activity"/>
    <property type="evidence" value="ECO:0007669"/>
    <property type="project" value="UniProtKB-EC"/>
</dbReference>
<dbReference type="GO" id="GO:0006529">
    <property type="term" value="P:asparagine biosynthetic process"/>
    <property type="evidence" value="ECO:0007669"/>
    <property type="project" value="InterPro"/>
</dbReference>
<dbReference type="PANTHER" id="PTHR43284:SF1">
    <property type="entry name" value="ASPARAGINE SYNTHETASE"/>
    <property type="match status" value="1"/>
</dbReference>
<evidence type="ECO:0000259" key="1">
    <source>
        <dbReference type="Pfam" id="PF00733"/>
    </source>
</evidence>
<feature type="domain" description="Asparagine synthetase" evidence="1">
    <location>
        <begin position="219"/>
        <end position="443"/>
    </location>
</feature>
<organism evidence="3 4">
    <name type="scientific">Halococcus hamelinensis 100A6</name>
    <dbReference type="NCBI Taxonomy" id="1132509"/>
    <lineage>
        <taxon>Archaea</taxon>
        <taxon>Methanobacteriati</taxon>
        <taxon>Methanobacteriota</taxon>
        <taxon>Stenosarchaea group</taxon>
        <taxon>Halobacteria</taxon>
        <taxon>Halobacteriales</taxon>
        <taxon>Halococcaceae</taxon>
        <taxon>Halococcus</taxon>
    </lineage>
</organism>
<name>M0M2W6_9EURY</name>
<accession>M0M2W6</accession>
<evidence type="ECO:0000259" key="2">
    <source>
        <dbReference type="Pfam" id="PF13537"/>
    </source>
</evidence>
<dbReference type="PANTHER" id="PTHR43284">
    <property type="entry name" value="ASPARAGINE SYNTHETASE (GLUTAMINE-HYDROLYZING)"/>
    <property type="match status" value="1"/>
</dbReference>